<protein>
    <recommendedName>
        <fullName evidence="8">Membrane transport protein MMPL domain-containing protein</fullName>
    </recommendedName>
</protein>
<keyword evidence="3" id="KW-1003">Cell membrane</keyword>
<keyword evidence="4 7" id="KW-0812">Transmembrane</keyword>
<dbReference type="PANTHER" id="PTHR33406:SF6">
    <property type="entry name" value="MEMBRANE PROTEIN YDGH-RELATED"/>
    <property type="match status" value="1"/>
</dbReference>
<evidence type="ECO:0000256" key="7">
    <source>
        <dbReference type="SAM" id="Phobius"/>
    </source>
</evidence>
<evidence type="ECO:0000256" key="5">
    <source>
        <dbReference type="ARBA" id="ARBA00022989"/>
    </source>
</evidence>
<sequence length="100" mass="11096">MSRFNEEITKQDKITNENVKKAMLISMKRVGKPVFSAATILSASFAAMMLSGILSLLQIGAWIIIGLTLYTIILLPVFIPAVATLLGENNWWPFNLISKK</sequence>
<evidence type="ECO:0000313" key="10">
    <source>
        <dbReference type="Proteomes" id="UP000426444"/>
    </source>
</evidence>
<feature type="transmembrane region" description="Helical" evidence="7">
    <location>
        <begin position="33"/>
        <end position="53"/>
    </location>
</feature>
<dbReference type="KEGG" id="salq:SYNTR_0177"/>
<feature type="transmembrane region" description="Helical" evidence="7">
    <location>
        <begin position="59"/>
        <end position="86"/>
    </location>
</feature>
<keyword evidence="10" id="KW-1185">Reference proteome</keyword>
<comment type="subcellular location">
    <subcellularLocation>
        <location evidence="1">Cell membrane</location>
        <topology evidence="1">Multi-pass membrane protein</topology>
    </subcellularLocation>
</comment>
<proteinExistence type="inferred from homology"/>
<gene>
    <name evidence="9" type="ORF">SYNTR_0177</name>
</gene>
<keyword evidence="5 7" id="KW-1133">Transmembrane helix</keyword>
<evidence type="ECO:0000259" key="8">
    <source>
        <dbReference type="Pfam" id="PF03176"/>
    </source>
</evidence>
<dbReference type="InterPro" id="IPR004869">
    <property type="entry name" value="MMPL_dom"/>
</dbReference>
<dbReference type="SUPFAM" id="SSF82866">
    <property type="entry name" value="Multidrug efflux transporter AcrB transmembrane domain"/>
    <property type="match status" value="1"/>
</dbReference>
<dbReference type="Proteomes" id="UP000426444">
    <property type="component" value="Chromosome"/>
</dbReference>
<dbReference type="GO" id="GO:0005886">
    <property type="term" value="C:plasma membrane"/>
    <property type="evidence" value="ECO:0007669"/>
    <property type="project" value="UniProtKB-SubCell"/>
</dbReference>
<evidence type="ECO:0000256" key="6">
    <source>
        <dbReference type="ARBA" id="ARBA00023136"/>
    </source>
</evidence>
<dbReference type="AlphaFoldDB" id="A0A6I6DC84"/>
<comment type="similarity">
    <text evidence="2">Belongs to the resistance-nodulation-cell division (RND) (TC 2.A.6) family. MmpL subfamily.</text>
</comment>
<evidence type="ECO:0000256" key="2">
    <source>
        <dbReference type="ARBA" id="ARBA00010157"/>
    </source>
</evidence>
<dbReference type="InterPro" id="IPR050545">
    <property type="entry name" value="Mycobact_MmpL"/>
</dbReference>
<accession>A0A6I6DC84</accession>
<evidence type="ECO:0000256" key="3">
    <source>
        <dbReference type="ARBA" id="ARBA00022475"/>
    </source>
</evidence>
<evidence type="ECO:0000313" key="9">
    <source>
        <dbReference type="EMBL" id="QGT98770.1"/>
    </source>
</evidence>
<evidence type="ECO:0000256" key="4">
    <source>
        <dbReference type="ARBA" id="ARBA00022692"/>
    </source>
</evidence>
<evidence type="ECO:0000256" key="1">
    <source>
        <dbReference type="ARBA" id="ARBA00004651"/>
    </source>
</evidence>
<dbReference type="Pfam" id="PF03176">
    <property type="entry name" value="MMPL"/>
    <property type="match status" value="1"/>
</dbReference>
<organism evidence="9 10">
    <name type="scientific">Candidatus Syntrophocurvum alkaliphilum</name>
    <dbReference type="NCBI Taxonomy" id="2293317"/>
    <lineage>
        <taxon>Bacteria</taxon>
        <taxon>Bacillati</taxon>
        <taxon>Bacillota</taxon>
        <taxon>Clostridia</taxon>
        <taxon>Eubacteriales</taxon>
        <taxon>Syntrophomonadaceae</taxon>
        <taxon>Candidatus Syntrophocurvum</taxon>
    </lineage>
</organism>
<dbReference type="EMBL" id="CP046457">
    <property type="protein sequence ID" value="QGT98770.1"/>
    <property type="molecule type" value="Genomic_DNA"/>
</dbReference>
<name>A0A6I6DC84_9FIRM</name>
<keyword evidence="6 7" id="KW-0472">Membrane</keyword>
<feature type="domain" description="Membrane transport protein MMPL" evidence="8">
    <location>
        <begin position="2"/>
        <end position="93"/>
    </location>
</feature>
<dbReference type="Gene3D" id="1.20.1640.10">
    <property type="entry name" value="Multidrug efflux transporter AcrB transmembrane domain"/>
    <property type="match status" value="1"/>
</dbReference>
<reference evidence="10" key="1">
    <citation type="journal article" date="2019" name="Microbiology">
        <title>Complete Genome Sequence of an Uncultured Bacterium of the Candidate Phylum Bipolaricaulota.</title>
        <authorList>
            <person name="Kadnikov V.V."/>
            <person name="Mardanov A.V."/>
            <person name="Beletsky A.V."/>
            <person name="Frank Y.A."/>
            <person name="Karnachuk O.V."/>
            <person name="Ravin N.V."/>
        </authorList>
    </citation>
    <scope>NUCLEOTIDE SEQUENCE [LARGE SCALE GENOMIC DNA]</scope>
</reference>
<dbReference type="PANTHER" id="PTHR33406">
    <property type="entry name" value="MEMBRANE PROTEIN MJ1562-RELATED"/>
    <property type="match status" value="1"/>
</dbReference>